<evidence type="ECO:0000313" key="5">
    <source>
        <dbReference type="EMBL" id="MBW4544878.1"/>
    </source>
</evidence>
<evidence type="ECO:0000256" key="2">
    <source>
        <dbReference type="ARBA" id="ARBA00023163"/>
    </source>
</evidence>
<comment type="caution">
    <text evidence="5">The sequence shown here is derived from an EMBL/GenBank/DDBJ whole genome shotgun (WGS) entry which is preliminary data.</text>
</comment>
<evidence type="ECO:0000259" key="4">
    <source>
        <dbReference type="PROSITE" id="PS01124"/>
    </source>
</evidence>
<protein>
    <submittedName>
        <fullName evidence="5">AraC family transcriptional regulator</fullName>
    </submittedName>
</protein>
<dbReference type="PANTHER" id="PTHR43436:SF1">
    <property type="entry name" value="TRANSCRIPTIONAL REGULATORY PROTEIN"/>
    <property type="match status" value="1"/>
</dbReference>
<dbReference type="SUPFAM" id="SSF46689">
    <property type="entry name" value="Homeodomain-like"/>
    <property type="match status" value="2"/>
</dbReference>
<name>A0A951PJJ8_9CYAN</name>
<reference evidence="5" key="1">
    <citation type="submission" date="2021-05" db="EMBL/GenBank/DDBJ databases">
        <authorList>
            <person name="Pietrasiak N."/>
            <person name="Ward R."/>
            <person name="Stajich J.E."/>
            <person name="Kurbessoian T."/>
        </authorList>
    </citation>
    <scope>NUCLEOTIDE SEQUENCE</scope>
    <source>
        <strain evidence="5">CPER-KK1</strain>
    </source>
</reference>
<proteinExistence type="predicted"/>
<dbReference type="InterPro" id="IPR009057">
    <property type="entry name" value="Homeodomain-like_sf"/>
</dbReference>
<feature type="compositionally biased region" description="Basic and acidic residues" evidence="3">
    <location>
        <begin position="19"/>
        <end position="31"/>
    </location>
</feature>
<evidence type="ECO:0000256" key="1">
    <source>
        <dbReference type="ARBA" id="ARBA00023015"/>
    </source>
</evidence>
<evidence type="ECO:0000256" key="3">
    <source>
        <dbReference type="SAM" id="MobiDB-lite"/>
    </source>
</evidence>
<dbReference type="AlphaFoldDB" id="A0A951PJJ8"/>
<dbReference type="Pfam" id="PF06719">
    <property type="entry name" value="AraC_N"/>
    <property type="match status" value="1"/>
</dbReference>
<dbReference type="PANTHER" id="PTHR43436">
    <property type="entry name" value="ARAC-FAMILY TRANSCRIPTIONAL REGULATOR"/>
    <property type="match status" value="1"/>
</dbReference>
<gene>
    <name evidence="5" type="ORF">KME25_10610</name>
</gene>
<dbReference type="PROSITE" id="PS01124">
    <property type="entry name" value="HTH_ARAC_FAMILY_2"/>
    <property type="match status" value="1"/>
</dbReference>
<dbReference type="InterPro" id="IPR009594">
    <property type="entry name" value="Tscrpt_reg_HTH_AraC_N"/>
</dbReference>
<organism evidence="5 6">
    <name type="scientific">Symplocastrum torsivum CPER-KK1</name>
    <dbReference type="NCBI Taxonomy" id="450513"/>
    <lineage>
        <taxon>Bacteria</taxon>
        <taxon>Bacillati</taxon>
        <taxon>Cyanobacteriota</taxon>
        <taxon>Cyanophyceae</taxon>
        <taxon>Oscillatoriophycideae</taxon>
        <taxon>Oscillatoriales</taxon>
        <taxon>Microcoleaceae</taxon>
        <taxon>Symplocastrum</taxon>
    </lineage>
</organism>
<accession>A0A951PJJ8</accession>
<keyword evidence="1" id="KW-0805">Transcription regulation</keyword>
<dbReference type="SMART" id="SM00342">
    <property type="entry name" value="HTH_ARAC"/>
    <property type="match status" value="1"/>
</dbReference>
<dbReference type="Pfam" id="PF12833">
    <property type="entry name" value="HTH_18"/>
    <property type="match status" value="1"/>
</dbReference>
<dbReference type="InterPro" id="IPR018060">
    <property type="entry name" value="HTH_AraC"/>
</dbReference>
<dbReference type="Gene3D" id="1.10.10.60">
    <property type="entry name" value="Homeodomain-like"/>
    <property type="match status" value="2"/>
</dbReference>
<feature type="domain" description="HTH araC/xylS-type" evidence="4">
    <location>
        <begin position="217"/>
        <end position="315"/>
    </location>
</feature>
<evidence type="ECO:0000313" key="6">
    <source>
        <dbReference type="Proteomes" id="UP000753908"/>
    </source>
</evidence>
<feature type="compositionally biased region" description="Basic and acidic residues" evidence="3">
    <location>
        <begin position="1"/>
        <end position="11"/>
    </location>
</feature>
<sequence>MNAARTSEKSGRALMNDLQTKREADRAQANREELTQRIAQAIRTDGAKEPLKGLHFYRSSSPSECFHSVSIPAFCVIAQGSKEVLLGSDRYQYDPMHYLLGTVELPIASRILEATQEKPYLGLRFDLDPTLVGSAMVEAGYPSAQRGASVKAIDVSPLDVDLLDAVVRLVRLINSPAEAHVLAPLIKREIIYRLLLGEQGARLRQIAVLGGYTHHIAKAVDRLRKDFNQPIRIESIARELGMSVSGFHHHFKSVTAMSPLQFQKQLRLQEARRLMLGQNLDATSVAYRVGYDDASHFNREYKRLFGVPPMRDVERLREAVRETASSI</sequence>
<feature type="region of interest" description="Disordered" evidence="3">
    <location>
        <begin position="1"/>
        <end position="31"/>
    </location>
</feature>
<dbReference type="GO" id="GO:0003700">
    <property type="term" value="F:DNA-binding transcription factor activity"/>
    <property type="evidence" value="ECO:0007669"/>
    <property type="project" value="InterPro"/>
</dbReference>
<dbReference type="EMBL" id="JAHHIF010000011">
    <property type="protein sequence ID" value="MBW4544878.1"/>
    <property type="molecule type" value="Genomic_DNA"/>
</dbReference>
<dbReference type="GO" id="GO:0043565">
    <property type="term" value="F:sequence-specific DNA binding"/>
    <property type="evidence" value="ECO:0007669"/>
    <property type="project" value="InterPro"/>
</dbReference>
<reference evidence="5" key="2">
    <citation type="journal article" date="2022" name="Microbiol. Resour. Announc.">
        <title>Metagenome Sequencing to Explore Phylogenomics of Terrestrial Cyanobacteria.</title>
        <authorList>
            <person name="Ward R.D."/>
            <person name="Stajich J.E."/>
            <person name="Johansen J.R."/>
            <person name="Huntemann M."/>
            <person name="Clum A."/>
            <person name="Foster B."/>
            <person name="Foster B."/>
            <person name="Roux S."/>
            <person name="Palaniappan K."/>
            <person name="Varghese N."/>
            <person name="Mukherjee S."/>
            <person name="Reddy T.B.K."/>
            <person name="Daum C."/>
            <person name="Copeland A."/>
            <person name="Chen I.A."/>
            <person name="Ivanova N.N."/>
            <person name="Kyrpides N.C."/>
            <person name="Shapiro N."/>
            <person name="Eloe-Fadrosh E.A."/>
            <person name="Pietrasiak N."/>
        </authorList>
    </citation>
    <scope>NUCLEOTIDE SEQUENCE</scope>
    <source>
        <strain evidence="5">CPER-KK1</strain>
    </source>
</reference>
<dbReference type="Proteomes" id="UP000753908">
    <property type="component" value="Unassembled WGS sequence"/>
</dbReference>
<keyword evidence="2" id="KW-0804">Transcription</keyword>